<accession>A0A165JN00</accession>
<feature type="transmembrane region" description="Helical" evidence="5">
    <location>
        <begin position="200"/>
        <end position="220"/>
    </location>
</feature>
<gene>
    <name evidence="6" type="ORF">L228DRAFT_279639</name>
</gene>
<dbReference type="EMBL" id="KV407454">
    <property type="protein sequence ID" value="KZF26437.1"/>
    <property type="molecule type" value="Genomic_DNA"/>
</dbReference>
<dbReference type="Pfam" id="PF04479">
    <property type="entry name" value="RTA1"/>
    <property type="match status" value="1"/>
</dbReference>
<dbReference type="RefSeq" id="XP_018191992.1">
    <property type="nucleotide sequence ID" value="XM_018335701.1"/>
</dbReference>
<evidence type="ECO:0000256" key="5">
    <source>
        <dbReference type="SAM" id="Phobius"/>
    </source>
</evidence>
<keyword evidence="2 5" id="KW-0812">Transmembrane</keyword>
<dbReference type="GO" id="GO:0016020">
    <property type="term" value="C:membrane"/>
    <property type="evidence" value="ECO:0007669"/>
    <property type="project" value="UniProtKB-SubCell"/>
</dbReference>
<proteinExistence type="predicted"/>
<dbReference type="FunCoup" id="A0A165JN00">
    <property type="interactions" value="21"/>
</dbReference>
<dbReference type="STRING" id="1328760.A0A165JN00"/>
<evidence type="ECO:0000313" key="7">
    <source>
        <dbReference type="Proteomes" id="UP000076632"/>
    </source>
</evidence>
<evidence type="ECO:0000313" key="6">
    <source>
        <dbReference type="EMBL" id="KZF26437.1"/>
    </source>
</evidence>
<evidence type="ECO:0000256" key="2">
    <source>
        <dbReference type="ARBA" id="ARBA00022692"/>
    </source>
</evidence>
<feature type="transmembrane region" description="Helical" evidence="5">
    <location>
        <begin position="156"/>
        <end position="179"/>
    </location>
</feature>
<dbReference type="OrthoDB" id="3358017at2759"/>
<feature type="transmembrane region" description="Helical" evidence="5">
    <location>
        <begin position="235"/>
        <end position="255"/>
    </location>
</feature>
<feature type="transmembrane region" description="Helical" evidence="5">
    <location>
        <begin position="43"/>
        <end position="62"/>
    </location>
</feature>
<protein>
    <submittedName>
        <fullName evidence="6">RTA1 like protein</fullName>
    </submittedName>
</protein>
<organism evidence="6 7">
    <name type="scientific">Xylona heveae (strain CBS 132557 / TC161)</name>
    <dbReference type="NCBI Taxonomy" id="1328760"/>
    <lineage>
        <taxon>Eukaryota</taxon>
        <taxon>Fungi</taxon>
        <taxon>Dikarya</taxon>
        <taxon>Ascomycota</taxon>
        <taxon>Pezizomycotina</taxon>
        <taxon>Xylonomycetes</taxon>
        <taxon>Xylonales</taxon>
        <taxon>Xylonaceae</taxon>
        <taxon>Xylona</taxon>
    </lineage>
</organism>
<keyword evidence="7" id="KW-1185">Reference proteome</keyword>
<reference evidence="6 7" key="1">
    <citation type="journal article" date="2016" name="Fungal Biol.">
        <title>The genome of Xylona heveae provides a window into fungal endophytism.</title>
        <authorList>
            <person name="Gazis R."/>
            <person name="Kuo A."/>
            <person name="Riley R."/>
            <person name="LaButti K."/>
            <person name="Lipzen A."/>
            <person name="Lin J."/>
            <person name="Amirebrahimi M."/>
            <person name="Hesse C.N."/>
            <person name="Spatafora J.W."/>
            <person name="Henrissat B."/>
            <person name="Hainaut M."/>
            <person name="Grigoriev I.V."/>
            <person name="Hibbett D.S."/>
        </authorList>
    </citation>
    <scope>NUCLEOTIDE SEQUENCE [LARGE SCALE GENOMIC DNA]</scope>
    <source>
        <strain evidence="6 7">TC161</strain>
    </source>
</reference>
<dbReference type="InterPro" id="IPR007568">
    <property type="entry name" value="RTA1"/>
</dbReference>
<dbReference type="PANTHER" id="PTHR31465:SF1">
    <property type="entry name" value="PROTEIN RTA1-RELATED"/>
    <property type="match status" value="1"/>
</dbReference>
<keyword evidence="4 5" id="KW-0472">Membrane</keyword>
<dbReference type="PANTHER" id="PTHR31465">
    <property type="entry name" value="PROTEIN RTA1-RELATED"/>
    <property type="match status" value="1"/>
</dbReference>
<dbReference type="InParanoid" id="A0A165JN00"/>
<evidence type="ECO:0000256" key="3">
    <source>
        <dbReference type="ARBA" id="ARBA00022989"/>
    </source>
</evidence>
<keyword evidence="3 5" id="KW-1133">Transmembrane helix</keyword>
<evidence type="ECO:0000256" key="4">
    <source>
        <dbReference type="ARBA" id="ARBA00023136"/>
    </source>
</evidence>
<evidence type="ECO:0000256" key="1">
    <source>
        <dbReference type="ARBA" id="ARBA00004141"/>
    </source>
</evidence>
<name>A0A165JN00_XYLHT</name>
<dbReference type="AlphaFoldDB" id="A0A165JN00"/>
<dbReference type="GeneID" id="28900838"/>
<feature type="transmembrane region" description="Helical" evidence="5">
    <location>
        <begin position="82"/>
        <end position="107"/>
    </location>
</feature>
<feature type="transmembrane region" description="Helical" evidence="5">
    <location>
        <begin position="119"/>
        <end position="136"/>
    </location>
</feature>
<dbReference type="Proteomes" id="UP000076632">
    <property type="component" value="Unassembled WGS sequence"/>
</dbReference>
<comment type="subcellular location">
    <subcellularLocation>
        <location evidence="1">Membrane</location>
        <topology evidence="1">Multi-pass membrane protein</topology>
    </subcellularLocation>
</comment>
<dbReference type="OMA" id="MISKKWM"/>
<feature type="transmembrane region" description="Helical" evidence="5">
    <location>
        <begin position="17"/>
        <end position="36"/>
    </location>
</feature>
<sequence>MAGGDESFELYRYHPSMAGAIIFIILFIITTALHCFQLIRTRTWFMIPMAVGGFLEWIGYVGRALSSHQAPNYTLGPYIQQAVLLLVAPALLAASIYMELGRIILLVDGESRSIIKKRFLTKIFVTGDVLSFLTQSSGGGIMAGQSLSSYKLGQKVVIIGLVIQIVFFGFFIITSVVFHQRIKKNPTAASSSPSIPWLKHLYALYVGSAFILIRSIFRVIEYSGGNDGPLLRSEVYLYIFDAVLMFATMVVFNIIHPAEVKRLLVQRQAGLGATALEADDSTEVERIEQHNLEPLKANNGGWS</sequence>